<sequence>MRKAFTLVELLVAIAIIGVLGGLLLPAVQTAREAARIAECKSNLKQIALSQLDPAMMPAEWETEEGTYYIGTKVRVGWYPKCPSAPQIRELARVWELTKEPWVQNFGSDYSPTTEGDVSCGKSYEGWPAYIEDNQGWERITDGLSRTMMFIERAGIPIFYEARDVSHHLGSWPNRVPNPDVTSAWYWGRFRAGYSMFLQGSVTTGLTVNQSNTRGAYSFHDGINVAMCDGSVHFKSEDVDPMVMLALLTPQGDELVSGDNVTWPTQTRTTKPLW</sequence>
<dbReference type="NCBIfam" id="TIGR02532">
    <property type="entry name" value="IV_pilin_GFxxxE"/>
    <property type="match status" value="1"/>
</dbReference>
<name>A0A9X2FDK0_9BACT</name>
<protein>
    <submittedName>
        <fullName evidence="2">DUF1559 domain-containing protein</fullName>
    </submittedName>
</protein>
<organism evidence="2 3">
    <name type="scientific">Aeoliella straminimaris</name>
    <dbReference type="NCBI Taxonomy" id="2954799"/>
    <lineage>
        <taxon>Bacteria</taxon>
        <taxon>Pseudomonadati</taxon>
        <taxon>Planctomycetota</taxon>
        <taxon>Planctomycetia</taxon>
        <taxon>Pirellulales</taxon>
        <taxon>Lacipirellulaceae</taxon>
        <taxon>Aeoliella</taxon>
    </lineage>
</organism>
<dbReference type="Proteomes" id="UP001155241">
    <property type="component" value="Unassembled WGS sequence"/>
</dbReference>
<dbReference type="SUPFAM" id="SSF54523">
    <property type="entry name" value="Pili subunits"/>
    <property type="match status" value="1"/>
</dbReference>
<evidence type="ECO:0000259" key="1">
    <source>
        <dbReference type="Pfam" id="PF07596"/>
    </source>
</evidence>
<dbReference type="Gene3D" id="3.30.700.10">
    <property type="entry name" value="Glycoprotein, Type 4 Pilin"/>
    <property type="match status" value="1"/>
</dbReference>
<comment type="caution">
    <text evidence="2">The sequence shown here is derived from an EMBL/GenBank/DDBJ whole genome shotgun (WGS) entry which is preliminary data.</text>
</comment>
<dbReference type="InterPro" id="IPR045584">
    <property type="entry name" value="Pilin-like"/>
</dbReference>
<dbReference type="InterPro" id="IPR012902">
    <property type="entry name" value="N_methyl_site"/>
</dbReference>
<dbReference type="RefSeq" id="WP_252854759.1">
    <property type="nucleotide sequence ID" value="NZ_JAMXLR010000077.1"/>
</dbReference>
<dbReference type="Pfam" id="PF07963">
    <property type="entry name" value="N_methyl"/>
    <property type="match status" value="1"/>
</dbReference>
<proteinExistence type="predicted"/>
<keyword evidence="3" id="KW-1185">Reference proteome</keyword>
<dbReference type="AlphaFoldDB" id="A0A9X2FDK0"/>
<accession>A0A9X2FDK0</accession>
<dbReference type="PANTHER" id="PTHR30093">
    <property type="entry name" value="GENERAL SECRETION PATHWAY PROTEIN G"/>
    <property type="match status" value="1"/>
</dbReference>
<dbReference type="NCBIfam" id="TIGR04294">
    <property type="entry name" value="pre_pil_HX9DG"/>
    <property type="match status" value="1"/>
</dbReference>
<reference evidence="2" key="1">
    <citation type="submission" date="2022-06" db="EMBL/GenBank/DDBJ databases">
        <title>Aeoliella straminimaris, a novel planctomycete from sediments.</title>
        <authorList>
            <person name="Vitorino I.R."/>
            <person name="Lage O.M."/>
        </authorList>
    </citation>
    <scope>NUCLEOTIDE SEQUENCE</scope>
    <source>
        <strain evidence="2">ICT_H6.2</strain>
    </source>
</reference>
<gene>
    <name evidence="2" type="ORF">NG895_22340</name>
</gene>
<dbReference type="Pfam" id="PF07596">
    <property type="entry name" value="SBP_bac_10"/>
    <property type="match status" value="1"/>
</dbReference>
<dbReference type="PANTHER" id="PTHR30093:SF2">
    <property type="entry name" value="TYPE II SECRETION SYSTEM PROTEIN H"/>
    <property type="match status" value="1"/>
</dbReference>
<evidence type="ECO:0000313" key="2">
    <source>
        <dbReference type="EMBL" id="MCO6046644.1"/>
    </source>
</evidence>
<evidence type="ECO:0000313" key="3">
    <source>
        <dbReference type="Proteomes" id="UP001155241"/>
    </source>
</evidence>
<feature type="domain" description="DUF1559" evidence="1">
    <location>
        <begin position="80"/>
        <end position="241"/>
    </location>
</feature>
<dbReference type="InterPro" id="IPR027558">
    <property type="entry name" value="Pre_pil_HX9DG_C"/>
</dbReference>
<dbReference type="EMBL" id="JAMXLR010000077">
    <property type="protein sequence ID" value="MCO6046644.1"/>
    <property type="molecule type" value="Genomic_DNA"/>
</dbReference>
<dbReference type="InterPro" id="IPR011453">
    <property type="entry name" value="DUF1559"/>
</dbReference>